<organism evidence="1 2">
    <name type="scientific">Methanospirillum stamsii</name>
    <dbReference type="NCBI Taxonomy" id="1277351"/>
    <lineage>
        <taxon>Archaea</taxon>
        <taxon>Methanobacteriati</taxon>
        <taxon>Methanobacteriota</taxon>
        <taxon>Stenosarchaea group</taxon>
        <taxon>Methanomicrobia</taxon>
        <taxon>Methanomicrobiales</taxon>
        <taxon>Methanospirillaceae</taxon>
        <taxon>Methanospirillum</taxon>
    </lineage>
</organism>
<gene>
    <name evidence="1" type="ORF">DLD82_02965</name>
</gene>
<comment type="caution">
    <text evidence="1">The sequence shown here is derived from an EMBL/GenBank/DDBJ whole genome shotgun (WGS) entry which is preliminary data.</text>
</comment>
<dbReference type="EMBL" id="QGMZ01000007">
    <property type="protein sequence ID" value="PWR75812.1"/>
    <property type="molecule type" value="Genomic_DNA"/>
</dbReference>
<evidence type="ECO:0000313" key="2">
    <source>
        <dbReference type="Proteomes" id="UP000245934"/>
    </source>
</evidence>
<dbReference type="AlphaFoldDB" id="A0A2V2N6W7"/>
<dbReference type="Proteomes" id="UP000245934">
    <property type="component" value="Unassembled WGS sequence"/>
</dbReference>
<proteinExistence type="predicted"/>
<reference evidence="1 2" key="1">
    <citation type="submission" date="2018-05" db="EMBL/GenBank/DDBJ databases">
        <title>Draft genome of Methanospirillum stamsii Pt1.</title>
        <authorList>
            <person name="Dueholm M.S."/>
            <person name="Nielsen P.H."/>
            <person name="Bakmann L.F."/>
            <person name="Otzen D.E."/>
        </authorList>
    </citation>
    <scope>NUCLEOTIDE SEQUENCE [LARGE SCALE GENOMIC DNA]</scope>
    <source>
        <strain evidence="1 2">Pt1</strain>
    </source>
</reference>
<accession>A0A2V2N6W7</accession>
<sequence>MLTWLNLTVDESTYSQKPFVYTNNCMKSENSEYLKEITPEIISSNSDPALVNRLLGIIEELQEEVKKLKRTQGFDVVKGKRQKPLNYIAGKDKI</sequence>
<evidence type="ECO:0000313" key="1">
    <source>
        <dbReference type="EMBL" id="PWR75812.1"/>
    </source>
</evidence>
<name>A0A2V2N6W7_9EURY</name>
<protein>
    <submittedName>
        <fullName evidence="1">Uncharacterized protein</fullName>
    </submittedName>
</protein>
<keyword evidence="2" id="KW-1185">Reference proteome</keyword>